<feature type="transmembrane region" description="Helical" evidence="1">
    <location>
        <begin position="17"/>
        <end position="40"/>
    </location>
</feature>
<protein>
    <submittedName>
        <fullName evidence="2">Uncharacterized protein</fullName>
    </submittedName>
</protein>
<keyword evidence="1" id="KW-0812">Transmembrane</keyword>
<evidence type="ECO:0000256" key="1">
    <source>
        <dbReference type="SAM" id="Phobius"/>
    </source>
</evidence>
<reference evidence="2 3" key="1">
    <citation type="journal article" date="2015" name="Genome Announc.">
        <title>Expanding the biotechnology potential of lactobacilli through comparative genomics of 213 strains and associated genera.</title>
        <authorList>
            <person name="Sun Z."/>
            <person name="Harris H.M."/>
            <person name="McCann A."/>
            <person name="Guo C."/>
            <person name="Argimon S."/>
            <person name="Zhang W."/>
            <person name="Yang X."/>
            <person name="Jeffery I.B."/>
            <person name="Cooney J.C."/>
            <person name="Kagawa T.F."/>
            <person name="Liu W."/>
            <person name="Song Y."/>
            <person name="Salvetti E."/>
            <person name="Wrobel A."/>
            <person name="Rasinkangas P."/>
            <person name="Parkhill J."/>
            <person name="Rea M.C."/>
            <person name="O'Sullivan O."/>
            <person name="Ritari J."/>
            <person name="Douillard F.P."/>
            <person name="Paul Ross R."/>
            <person name="Yang R."/>
            <person name="Briner A.E."/>
            <person name="Felis G.E."/>
            <person name="de Vos W.M."/>
            <person name="Barrangou R."/>
            <person name="Klaenhammer T.R."/>
            <person name="Caufield P.W."/>
            <person name="Cui Y."/>
            <person name="Zhang H."/>
            <person name="O'Toole P.W."/>
        </authorList>
    </citation>
    <scope>NUCLEOTIDE SEQUENCE [LARGE SCALE GENOMIC DNA]</scope>
    <source>
        <strain evidence="2 3">DSM 20719</strain>
    </source>
</reference>
<name>A0AA89I2Y4_9LACO</name>
<evidence type="ECO:0000313" key="2">
    <source>
        <dbReference type="EMBL" id="KRM24548.1"/>
    </source>
</evidence>
<proteinExistence type="predicted"/>
<dbReference type="Proteomes" id="UP000050823">
    <property type="component" value="Unassembled WGS sequence"/>
</dbReference>
<dbReference type="AlphaFoldDB" id="A0AA89I2Y4"/>
<evidence type="ECO:0000313" key="3">
    <source>
        <dbReference type="Proteomes" id="UP000050823"/>
    </source>
</evidence>
<sequence length="124" mass="13993">MRLKYKEVDTMKTRYKILIGVGLTTAIGATTAFVGSKAIIDKVSRYRKRLAVKSFVKDKLHGNQKALELVDQLSDTDVNNLLSTADQLNHLKDKLGAHTDNLPEMMDDLRQTLMAYATKVKERL</sequence>
<keyword evidence="1" id="KW-0472">Membrane</keyword>
<organism evidence="2 3">
    <name type="scientific">Latilactobacillus graminis DSM 20719</name>
    <dbReference type="NCBI Taxonomy" id="1423752"/>
    <lineage>
        <taxon>Bacteria</taxon>
        <taxon>Bacillati</taxon>
        <taxon>Bacillota</taxon>
        <taxon>Bacilli</taxon>
        <taxon>Lactobacillales</taxon>
        <taxon>Lactobacillaceae</taxon>
        <taxon>Latilactobacillus</taxon>
    </lineage>
</organism>
<keyword evidence="1" id="KW-1133">Transmembrane helix</keyword>
<dbReference type="EMBL" id="AYZB01000001">
    <property type="protein sequence ID" value="KRM24548.1"/>
    <property type="molecule type" value="Genomic_DNA"/>
</dbReference>
<gene>
    <name evidence="2" type="ORF">FC90_GL000254</name>
</gene>
<accession>A0AA89I2Y4</accession>
<comment type="caution">
    <text evidence="2">The sequence shown here is derived from an EMBL/GenBank/DDBJ whole genome shotgun (WGS) entry which is preliminary data.</text>
</comment>